<feature type="transmembrane region" description="Helical" evidence="13">
    <location>
        <begin position="304"/>
        <end position="324"/>
    </location>
</feature>
<keyword evidence="7 13" id="KW-1133">Transmembrane helix</keyword>
<dbReference type="InterPro" id="IPR011640">
    <property type="entry name" value="Fe2_transport_prot_B_C"/>
</dbReference>
<dbReference type="PROSITE" id="PS51711">
    <property type="entry name" value="G_FEOB"/>
    <property type="match status" value="1"/>
</dbReference>
<feature type="transmembrane region" description="Helical" evidence="13">
    <location>
        <begin position="447"/>
        <end position="470"/>
    </location>
</feature>
<evidence type="ECO:0000256" key="1">
    <source>
        <dbReference type="ARBA" id="ARBA00004651"/>
    </source>
</evidence>
<dbReference type="NCBIfam" id="TIGR00231">
    <property type="entry name" value="small_GTP"/>
    <property type="match status" value="1"/>
</dbReference>
<dbReference type="PRINTS" id="PR00326">
    <property type="entry name" value="GTP1OBG"/>
</dbReference>
<dbReference type="InterPro" id="IPR050860">
    <property type="entry name" value="FeoB_GTPase"/>
</dbReference>
<dbReference type="Pfam" id="PF07664">
    <property type="entry name" value="FeoB_C"/>
    <property type="match status" value="1"/>
</dbReference>
<evidence type="ECO:0000313" key="15">
    <source>
        <dbReference type="EMBL" id="VAX30869.1"/>
    </source>
</evidence>
<evidence type="ECO:0000256" key="2">
    <source>
        <dbReference type="ARBA" id="ARBA00022448"/>
    </source>
</evidence>
<dbReference type="NCBIfam" id="TIGR00437">
    <property type="entry name" value="feoB"/>
    <property type="match status" value="1"/>
</dbReference>
<sequence>MTANTKEAKCNCQGNVDEEVDGLKKVVLAGSPNVGKSVVFGNLTGKYVTVSNYPGTTVEVTRGRAVIGHAEFGVIDTPGMYSFLPITGEERVARRVLMGENPDVIVHVADAKNIERMLHLTLQLMEAGLPVILDLNLMDEAEGLGMKINLDVLQKELEIPVVATIATEKRGMEYLKKTVSGYEKQVSRVPLSYDGLIESAIQRIEEVLEGNYGISRRAVALLLLQDDPEIKGMIKEREKDGGAAVYEIAAEAGKGFGQPLNYVITLARQAYINMLVERAATIEISKRTDLKERLSQLMMHPLTGIPFLLLSIYALYEFVGVFGAQVSVDFLERKVFGEYINPFVTGVVTSIIPWKVIQDLFVNEYGIITLGVRYAVAIILPVVTTFFIAFSIIEDTGYLPRLAMLLDRVFKKIGLNGRAVIPVVLGFGCDTMATMVTRTLETRRERVIATLLLSLAIPCSAQVGVILALLSGNAKALAIFIIVMTSVFLFVGFLSARLMPGEHPLFYMEVPPLRWPKLSNVFTKTYTRVEWYFKEVFPLFILASILIWAGKLTGLFDIIVNILAYPVMWIGLPQEASTAFLYGFFRRDFGAAGLYDLKNSGVLNGIPLVVSIITLALFMPCIAQLSITIKERGVKMAVGMAAFIFPFAFFVGFVVNLILNGLAVTL</sequence>
<keyword evidence="3" id="KW-1003">Cell membrane</keyword>
<evidence type="ECO:0000256" key="5">
    <source>
        <dbReference type="ARBA" id="ARBA00022692"/>
    </source>
</evidence>
<evidence type="ECO:0000256" key="10">
    <source>
        <dbReference type="ARBA" id="ARBA00023134"/>
    </source>
</evidence>
<evidence type="ECO:0000256" key="11">
    <source>
        <dbReference type="ARBA" id="ARBA00023136"/>
    </source>
</evidence>
<dbReference type="InterPro" id="IPR011642">
    <property type="entry name" value="Gate_dom"/>
</dbReference>
<dbReference type="AlphaFoldDB" id="A0A3B1CL45"/>
<dbReference type="InterPro" id="IPR027417">
    <property type="entry name" value="P-loop_NTPase"/>
</dbReference>
<keyword evidence="10" id="KW-0342">GTP-binding</keyword>
<feature type="domain" description="FeoB-type G" evidence="14">
    <location>
        <begin position="23"/>
        <end position="185"/>
    </location>
</feature>
<dbReference type="GO" id="GO:0005886">
    <property type="term" value="C:plasma membrane"/>
    <property type="evidence" value="ECO:0007669"/>
    <property type="project" value="UniProtKB-SubCell"/>
</dbReference>
<evidence type="ECO:0000259" key="14">
    <source>
        <dbReference type="PROSITE" id="PS51711"/>
    </source>
</evidence>
<keyword evidence="5 13" id="KW-0812">Transmembrane</keyword>
<evidence type="ECO:0000256" key="8">
    <source>
        <dbReference type="ARBA" id="ARBA00023004"/>
    </source>
</evidence>
<protein>
    <recommendedName>
        <fullName evidence="12">Ferrous iron transport protein B</fullName>
    </recommendedName>
</protein>
<evidence type="ECO:0000256" key="4">
    <source>
        <dbReference type="ARBA" id="ARBA00022496"/>
    </source>
</evidence>
<accession>A0A3B1CL45</accession>
<dbReference type="InterPro" id="IPR003373">
    <property type="entry name" value="Fe2_transport_prot-B"/>
</dbReference>
<gene>
    <name evidence="15" type="ORF">MNBD_NITROSPIRAE03-1753</name>
</gene>
<dbReference type="PANTHER" id="PTHR43185:SF1">
    <property type="entry name" value="FE(2+) TRANSPORTER FEOB"/>
    <property type="match status" value="1"/>
</dbReference>
<keyword evidence="6" id="KW-0547">Nucleotide-binding</keyword>
<reference evidence="15" key="1">
    <citation type="submission" date="2018-06" db="EMBL/GenBank/DDBJ databases">
        <authorList>
            <person name="Zhirakovskaya E."/>
        </authorList>
    </citation>
    <scope>NUCLEOTIDE SEQUENCE</scope>
</reference>
<dbReference type="Gene3D" id="1.10.287.1770">
    <property type="match status" value="1"/>
</dbReference>
<feature type="transmembrane region" description="Helical" evidence="13">
    <location>
        <begin position="336"/>
        <end position="354"/>
    </location>
</feature>
<feature type="transmembrane region" description="Helical" evidence="13">
    <location>
        <begin position="605"/>
        <end position="625"/>
    </location>
</feature>
<keyword evidence="4" id="KW-0410">Iron transport</keyword>
<comment type="subcellular location">
    <subcellularLocation>
        <location evidence="1">Cell membrane</location>
        <topology evidence="1">Multi-pass membrane protein</topology>
    </subcellularLocation>
</comment>
<feature type="transmembrane region" description="Helical" evidence="13">
    <location>
        <begin position="637"/>
        <end position="659"/>
    </location>
</feature>
<dbReference type="InterPro" id="IPR005225">
    <property type="entry name" value="Small_GTP-bd"/>
</dbReference>
<evidence type="ECO:0000256" key="6">
    <source>
        <dbReference type="ARBA" id="ARBA00022741"/>
    </source>
</evidence>
<keyword evidence="11 13" id="KW-0472">Membrane</keyword>
<evidence type="ECO:0000256" key="9">
    <source>
        <dbReference type="ARBA" id="ARBA00023065"/>
    </source>
</evidence>
<feature type="transmembrane region" description="Helical" evidence="13">
    <location>
        <begin position="374"/>
        <end position="393"/>
    </location>
</feature>
<dbReference type="InterPro" id="IPR006073">
    <property type="entry name" value="GTP-bd"/>
</dbReference>
<feature type="transmembrane region" description="Helical" evidence="13">
    <location>
        <begin position="413"/>
        <end position="435"/>
    </location>
</feature>
<dbReference type="Pfam" id="PF02421">
    <property type="entry name" value="FeoB_N"/>
    <property type="match status" value="1"/>
</dbReference>
<dbReference type="InterPro" id="IPR030389">
    <property type="entry name" value="G_FEOB_dom"/>
</dbReference>
<proteinExistence type="predicted"/>
<evidence type="ECO:0000256" key="12">
    <source>
        <dbReference type="ARBA" id="ARBA00031200"/>
    </source>
</evidence>
<dbReference type="EMBL" id="UOGI01000090">
    <property type="protein sequence ID" value="VAX30869.1"/>
    <property type="molecule type" value="Genomic_DNA"/>
</dbReference>
<evidence type="ECO:0000256" key="13">
    <source>
        <dbReference type="SAM" id="Phobius"/>
    </source>
</evidence>
<keyword evidence="9" id="KW-0406">Ion transport</keyword>
<evidence type="ECO:0000256" key="7">
    <source>
        <dbReference type="ARBA" id="ARBA00022989"/>
    </source>
</evidence>
<dbReference type="CDD" id="cd01879">
    <property type="entry name" value="FeoB"/>
    <property type="match status" value="1"/>
</dbReference>
<feature type="transmembrane region" description="Helical" evidence="13">
    <location>
        <begin position="562"/>
        <end position="585"/>
    </location>
</feature>
<dbReference type="GO" id="GO:0015093">
    <property type="term" value="F:ferrous iron transmembrane transporter activity"/>
    <property type="evidence" value="ECO:0007669"/>
    <property type="project" value="InterPro"/>
</dbReference>
<keyword evidence="8" id="KW-0408">Iron</keyword>
<dbReference type="SUPFAM" id="SSF52540">
    <property type="entry name" value="P-loop containing nucleoside triphosphate hydrolases"/>
    <property type="match status" value="1"/>
</dbReference>
<dbReference type="PANTHER" id="PTHR43185">
    <property type="entry name" value="FERROUS IRON TRANSPORT PROTEIN B"/>
    <property type="match status" value="1"/>
</dbReference>
<evidence type="ECO:0000256" key="3">
    <source>
        <dbReference type="ARBA" id="ARBA00022475"/>
    </source>
</evidence>
<dbReference type="InterPro" id="IPR041069">
    <property type="entry name" value="FeoB_Cyto"/>
</dbReference>
<feature type="transmembrane region" description="Helical" evidence="13">
    <location>
        <begin position="531"/>
        <end position="550"/>
    </location>
</feature>
<feature type="transmembrane region" description="Helical" evidence="13">
    <location>
        <begin position="477"/>
        <end position="499"/>
    </location>
</feature>
<dbReference type="Gene3D" id="3.40.50.300">
    <property type="entry name" value="P-loop containing nucleotide triphosphate hydrolases"/>
    <property type="match status" value="1"/>
</dbReference>
<dbReference type="Pfam" id="PF17910">
    <property type="entry name" value="FeoB_Cyto"/>
    <property type="match status" value="1"/>
</dbReference>
<dbReference type="Pfam" id="PF07670">
    <property type="entry name" value="Gate"/>
    <property type="match status" value="2"/>
</dbReference>
<dbReference type="GO" id="GO:0005525">
    <property type="term" value="F:GTP binding"/>
    <property type="evidence" value="ECO:0007669"/>
    <property type="project" value="UniProtKB-KW"/>
</dbReference>
<keyword evidence="2" id="KW-0813">Transport</keyword>
<name>A0A3B1CL45_9ZZZZ</name>
<organism evidence="15">
    <name type="scientific">hydrothermal vent metagenome</name>
    <dbReference type="NCBI Taxonomy" id="652676"/>
    <lineage>
        <taxon>unclassified sequences</taxon>
        <taxon>metagenomes</taxon>
        <taxon>ecological metagenomes</taxon>
    </lineage>
</organism>